<accession>A0A168R9Z7</accession>
<dbReference type="GO" id="GO:0006091">
    <property type="term" value="P:generation of precursor metabolites and energy"/>
    <property type="evidence" value="ECO:0007669"/>
    <property type="project" value="UniProtKB-ARBA"/>
</dbReference>
<dbReference type="AlphaFoldDB" id="A0A168R9Z7"/>
<name>A0A168R9Z7_ABSGL</name>
<evidence type="ECO:0000256" key="3">
    <source>
        <dbReference type="ARBA" id="ARBA00023002"/>
    </source>
</evidence>
<comment type="similarity">
    <text evidence="2">Belongs to the alpha-ketoglutarate dehydrogenase family.</text>
</comment>
<dbReference type="EMBL" id="LT554591">
    <property type="protein sequence ID" value="SAM06364.1"/>
    <property type="molecule type" value="Genomic_DNA"/>
</dbReference>
<reference evidence="6" key="1">
    <citation type="submission" date="2016-04" db="EMBL/GenBank/DDBJ databases">
        <authorList>
            <person name="Evans L.H."/>
            <person name="Alamgir A."/>
            <person name="Owens N."/>
            <person name="Weber N.D."/>
            <person name="Virtaneva K."/>
            <person name="Barbian K."/>
            <person name="Babar A."/>
            <person name="Rosenke K."/>
        </authorList>
    </citation>
    <scope>NUCLEOTIDE SEQUENCE [LARGE SCALE GENOMIC DNA]</scope>
    <source>
        <strain evidence="6">CBS 101.48</strain>
    </source>
</reference>
<dbReference type="SMART" id="SM00861">
    <property type="entry name" value="Transket_pyr"/>
    <property type="match status" value="1"/>
</dbReference>
<dbReference type="InParanoid" id="A0A168R9Z7"/>
<evidence type="ECO:0000313" key="6">
    <source>
        <dbReference type="EMBL" id="SAM06364.1"/>
    </source>
</evidence>
<dbReference type="PIRSF" id="PIRSF000157">
    <property type="entry name" value="Oxoglu_dh_E1"/>
    <property type="match status" value="1"/>
</dbReference>
<dbReference type="InterPro" id="IPR001017">
    <property type="entry name" value="DH_E1"/>
</dbReference>
<dbReference type="PANTHER" id="PTHR23152">
    <property type="entry name" value="2-OXOGLUTARATE DEHYDROGENASE"/>
    <property type="match status" value="1"/>
</dbReference>
<proteinExistence type="inferred from homology"/>
<dbReference type="InterPro" id="IPR042179">
    <property type="entry name" value="KGD_C_sf"/>
</dbReference>
<keyword evidence="4" id="KW-0786">Thiamine pyrophosphate</keyword>
<evidence type="ECO:0000313" key="7">
    <source>
        <dbReference type="Proteomes" id="UP000078561"/>
    </source>
</evidence>
<gene>
    <name evidence="6" type="primary">ABSGL_12253.1 scaffold 12745</name>
</gene>
<dbReference type="Gene3D" id="3.40.50.12470">
    <property type="match status" value="1"/>
</dbReference>
<evidence type="ECO:0000256" key="2">
    <source>
        <dbReference type="ARBA" id="ARBA00006936"/>
    </source>
</evidence>
<dbReference type="OMA" id="PAQYYHV"/>
<dbReference type="InterPro" id="IPR029061">
    <property type="entry name" value="THDP-binding"/>
</dbReference>
<organism evidence="6">
    <name type="scientific">Absidia glauca</name>
    <name type="common">Pin mould</name>
    <dbReference type="NCBI Taxonomy" id="4829"/>
    <lineage>
        <taxon>Eukaryota</taxon>
        <taxon>Fungi</taxon>
        <taxon>Fungi incertae sedis</taxon>
        <taxon>Mucoromycota</taxon>
        <taxon>Mucoromycotina</taxon>
        <taxon>Mucoromycetes</taxon>
        <taxon>Mucorales</taxon>
        <taxon>Cunninghamellaceae</taxon>
        <taxon>Absidia</taxon>
    </lineage>
</organism>
<protein>
    <recommendedName>
        <fullName evidence="5">Transketolase-like pyrimidine-binding domain-containing protein</fullName>
    </recommendedName>
</protein>
<dbReference type="Pfam" id="PF00676">
    <property type="entry name" value="E1_dh"/>
    <property type="match status" value="1"/>
</dbReference>
<dbReference type="Gene3D" id="3.40.50.970">
    <property type="match status" value="2"/>
</dbReference>
<dbReference type="PANTHER" id="PTHR23152:SF4">
    <property type="entry name" value="2-OXOADIPATE DEHYDROGENASE COMPLEX COMPONENT E1"/>
    <property type="match status" value="1"/>
</dbReference>
<keyword evidence="3" id="KW-0560">Oxidoreductase</keyword>
<evidence type="ECO:0000256" key="1">
    <source>
        <dbReference type="ARBA" id="ARBA00001964"/>
    </source>
</evidence>
<keyword evidence="7" id="KW-1185">Reference proteome</keyword>
<dbReference type="Proteomes" id="UP000078561">
    <property type="component" value="Unassembled WGS sequence"/>
</dbReference>
<dbReference type="Gene3D" id="3.40.50.11610">
    <property type="entry name" value="Multifunctional 2-oxoglutarate metabolism enzyme, C-terminal domain"/>
    <property type="match status" value="1"/>
</dbReference>
<dbReference type="InterPro" id="IPR011603">
    <property type="entry name" value="2oxoglutarate_DH_E1"/>
</dbReference>
<dbReference type="OrthoDB" id="413077at2759"/>
<dbReference type="Pfam" id="PF16870">
    <property type="entry name" value="OxoGdeHyase_C"/>
    <property type="match status" value="1"/>
</dbReference>
<dbReference type="GO" id="GO:0030976">
    <property type="term" value="F:thiamine pyrophosphate binding"/>
    <property type="evidence" value="ECO:0007669"/>
    <property type="project" value="InterPro"/>
</dbReference>
<evidence type="ECO:0000259" key="5">
    <source>
        <dbReference type="SMART" id="SM00861"/>
    </source>
</evidence>
<dbReference type="GO" id="GO:0016624">
    <property type="term" value="F:oxidoreductase activity, acting on the aldehyde or oxo group of donors, disulfide as acceptor"/>
    <property type="evidence" value="ECO:0007669"/>
    <property type="project" value="InterPro"/>
</dbReference>
<dbReference type="Gene3D" id="1.10.287.1150">
    <property type="entry name" value="TPP helical domain"/>
    <property type="match status" value="1"/>
</dbReference>
<comment type="cofactor">
    <cofactor evidence="1">
        <name>thiamine diphosphate</name>
        <dbReference type="ChEBI" id="CHEBI:58937"/>
    </cofactor>
</comment>
<sequence>MLRLHQLKSKTHRTPLLGRLQGQRLYHDNNIYGYRAPKPYAMPDYTQTELNNRMDNGSLLRMVQAYRTHGHRGAQLDPLDFMKREEVLALKPERYGLTDESKMYNISGKARVNMVCKSSWLLITGRLIFLGILHVSESKQDPSAKEEADFKTILSHLNATYCGNIAYEFMHLPSASERRWWYHAVESWNKPQLSVDEKKRIHHLLSQSESFDHFLAKKFPNLKRYGLEGAESMMVALDRLFGLSAKAGVSDLIVGMPHRGRLNLLCDLLEYPHEALFHKMKGQSELPENTFHSADVISHLTNNPDLKYDGHPLHVALLSNPSHLEAINPDIILDLMCYRRWGHNELDEPAFTQPRMYDNIRLRTSVPKLYEEKLCQEQVLTTDDITKIREQQQDALAARLKKSDDYKPSPSYHLEGNWKGIEHIVKGQSEQIDTGLDRDTLVRVGKQSVTAPEGIRVHPRLEKYHIGSRLKKLEQGTGLDWATAEALAFGSLLEEGHGIRISGQDVGRGTFSQRHAMFVCQDTEDAVIPLNEINKNNANSQGFLEVANSPLNEFAVLGFEYGMSIETPKRLVIWEAQFGDFFNGAQIALDTFVSSGEEKWLRQSGLVLLLPHGQDGAGPEHSSSRVERFLQMSNDPYNVDDAYTTPPNWHVVNCTTPAQYYHVLRRQLAVSSLEDMQTGTQFQPVLTDPTTSDPEQVDKVVFVSGKLYYDLQKEKIDRGLNDRVALIRIEELCPFPKDQIKDELDKYRYATEFVWCQEEPENAGAYGFMAPRLSQMIPHHKLEYVGRKPLSAPAIAIPPVFKAQQSNLIKDAVNMN</sequence>
<dbReference type="InterPro" id="IPR005475">
    <property type="entry name" value="Transketolase-like_Pyr-bd"/>
</dbReference>
<dbReference type="STRING" id="4829.A0A168R9Z7"/>
<dbReference type="InterPro" id="IPR031717">
    <property type="entry name" value="ODO-1/KGD_C"/>
</dbReference>
<feature type="domain" description="Transketolase-like pyrimidine-binding" evidence="5">
    <location>
        <begin position="479"/>
        <end position="680"/>
    </location>
</feature>
<evidence type="ECO:0000256" key="4">
    <source>
        <dbReference type="ARBA" id="ARBA00023052"/>
    </source>
</evidence>
<dbReference type="SUPFAM" id="SSF52518">
    <property type="entry name" value="Thiamin diphosphate-binding fold (THDP-binding)"/>
    <property type="match status" value="2"/>
</dbReference>